<dbReference type="Pfam" id="PF07714">
    <property type="entry name" value="PK_Tyr_Ser-Thr"/>
    <property type="match status" value="1"/>
</dbReference>
<accession>A0A7K5XUL0</accession>
<dbReference type="InterPro" id="IPR002110">
    <property type="entry name" value="Ankyrin_rpt"/>
</dbReference>
<feature type="domain" description="Protein kinase" evidence="4">
    <location>
        <begin position="182"/>
        <end position="477"/>
    </location>
</feature>
<keyword evidence="2" id="KW-0175">Coiled coil</keyword>
<feature type="repeat" description="ANK" evidence="1">
    <location>
        <begin position="10"/>
        <end position="42"/>
    </location>
</feature>
<dbReference type="GO" id="GO:0000776">
    <property type="term" value="C:kinetochore"/>
    <property type="evidence" value="ECO:0007669"/>
    <property type="project" value="TreeGrafter"/>
</dbReference>
<feature type="region of interest" description="Disordered" evidence="3">
    <location>
        <begin position="1177"/>
        <end position="1196"/>
    </location>
</feature>
<dbReference type="Gene3D" id="1.25.40.20">
    <property type="entry name" value="Ankyrin repeat-containing domain"/>
    <property type="match status" value="1"/>
</dbReference>
<reference evidence="5 6" key="1">
    <citation type="submission" date="2019-09" db="EMBL/GenBank/DDBJ databases">
        <title>Bird 10,000 Genomes (B10K) Project - Family phase.</title>
        <authorList>
            <person name="Zhang G."/>
        </authorList>
    </citation>
    <scope>NUCLEOTIDE SEQUENCE [LARGE SCALE GENOMIC DNA]</scope>
    <source>
        <strain evidence="5">B10K-DU-012-55</strain>
        <tissue evidence="5">Muscle</tissue>
    </source>
</reference>
<evidence type="ECO:0000256" key="3">
    <source>
        <dbReference type="SAM" id="MobiDB-lite"/>
    </source>
</evidence>
<dbReference type="GO" id="GO:0004672">
    <property type="term" value="F:protein kinase activity"/>
    <property type="evidence" value="ECO:0007669"/>
    <property type="project" value="InterPro"/>
</dbReference>
<dbReference type="InterPro" id="IPR036770">
    <property type="entry name" value="Ankyrin_rpt-contain_sf"/>
</dbReference>
<dbReference type="SUPFAM" id="SSF48403">
    <property type="entry name" value="Ankyrin repeat"/>
    <property type="match status" value="1"/>
</dbReference>
<dbReference type="GO" id="GO:0007094">
    <property type="term" value="P:mitotic spindle assembly checkpoint signaling"/>
    <property type="evidence" value="ECO:0007669"/>
    <property type="project" value="InterPro"/>
</dbReference>
<keyword evidence="5" id="KW-0418">Kinase</keyword>
<feature type="repeat" description="ANK" evidence="1">
    <location>
        <begin position="43"/>
        <end position="75"/>
    </location>
</feature>
<comment type="caution">
    <text evidence="5">The sequence shown here is derived from an EMBL/GenBank/DDBJ whole genome shotgun (WGS) entry which is preliminary data.</text>
</comment>
<dbReference type="InterPro" id="IPR001245">
    <property type="entry name" value="Ser-Thr/Tyr_kinase_cat_dom"/>
</dbReference>
<evidence type="ECO:0000313" key="6">
    <source>
        <dbReference type="Proteomes" id="UP000586671"/>
    </source>
</evidence>
<feature type="coiled-coil region" evidence="2">
    <location>
        <begin position="705"/>
        <end position="732"/>
    </location>
</feature>
<dbReference type="Pfam" id="PF12796">
    <property type="entry name" value="Ank_2"/>
    <property type="match status" value="1"/>
</dbReference>
<protein>
    <submittedName>
        <fullName evidence="5">TEX14 kinase</fullName>
    </submittedName>
</protein>
<proteinExistence type="predicted"/>
<organism evidence="5 6">
    <name type="scientific">Dromas ardeola</name>
    <dbReference type="NCBI Taxonomy" id="458190"/>
    <lineage>
        <taxon>Eukaryota</taxon>
        <taxon>Metazoa</taxon>
        <taxon>Chordata</taxon>
        <taxon>Craniata</taxon>
        <taxon>Vertebrata</taxon>
        <taxon>Euteleostomi</taxon>
        <taxon>Archelosauria</taxon>
        <taxon>Archosauria</taxon>
        <taxon>Dinosauria</taxon>
        <taxon>Saurischia</taxon>
        <taxon>Theropoda</taxon>
        <taxon>Coelurosauria</taxon>
        <taxon>Aves</taxon>
        <taxon>Neognathae</taxon>
        <taxon>Neoaves</taxon>
        <taxon>Charadriiformes</taxon>
        <taxon>Dromadidae</taxon>
        <taxon>Dromas</taxon>
    </lineage>
</organism>
<dbReference type="GO" id="GO:0007140">
    <property type="term" value="P:male meiotic nuclear division"/>
    <property type="evidence" value="ECO:0007669"/>
    <property type="project" value="InterPro"/>
</dbReference>
<dbReference type="AlphaFoldDB" id="A0A7K5XUL0"/>
<dbReference type="GO" id="GO:0045171">
    <property type="term" value="C:intercellular bridge"/>
    <property type="evidence" value="ECO:0007669"/>
    <property type="project" value="TreeGrafter"/>
</dbReference>
<gene>
    <name evidence="5" type="primary">Tex14</name>
    <name evidence="5" type="ORF">DROARD_R06476</name>
</gene>
<dbReference type="GO" id="GO:0043063">
    <property type="term" value="P:intercellular bridge organization"/>
    <property type="evidence" value="ECO:0007669"/>
    <property type="project" value="InterPro"/>
</dbReference>
<dbReference type="PANTHER" id="PTHR23060">
    <property type="entry name" value="TESTIS EXPRESSED GENE 14"/>
    <property type="match status" value="1"/>
</dbReference>
<dbReference type="PANTHER" id="PTHR23060:SF3">
    <property type="entry name" value="TESTIS EXPRESSED 14, INTERCELLULAR BRIDGE FORMING FACTOR"/>
    <property type="match status" value="1"/>
</dbReference>
<dbReference type="GO" id="GO:0030496">
    <property type="term" value="C:midbody"/>
    <property type="evidence" value="ECO:0007669"/>
    <property type="project" value="TreeGrafter"/>
</dbReference>
<dbReference type="EMBL" id="VYZM01018316">
    <property type="protein sequence ID" value="NWU56765.1"/>
    <property type="molecule type" value="Genomic_DNA"/>
</dbReference>
<evidence type="ECO:0000256" key="2">
    <source>
        <dbReference type="SAM" id="Coils"/>
    </source>
</evidence>
<dbReference type="FunFam" id="1.10.510.10:FF:000428">
    <property type="entry name" value="inactive serine/threonine-protein kinase TEX14 isoform X1"/>
    <property type="match status" value="1"/>
</dbReference>
<keyword evidence="1" id="KW-0040">ANK repeat</keyword>
<evidence type="ECO:0000313" key="5">
    <source>
        <dbReference type="EMBL" id="NWU56765.1"/>
    </source>
</evidence>
<keyword evidence="6" id="KW-1185">Reference proteome</keyword>
<feature type="non-terminal residue" evidence="5">
    <location>
        <position position="1"/>
    </location>
</feature>
<dbReference type="SMART" id="SM00248">
    <property type="entry name" value="ANK"/>
    <property type="match status" value="2"/>
</dbReference>
<feature type="compositionally biased region" description="Low complexity" evidence="3">
    <location>
        <begin position="1005"/>
        <end position="1020"/>
    </location>
</feature>
<evidence type="ECO:0000256" key="1">
    <source>
        <dbReference type="PROSITE-ProRule" id="PRU00023"/>
    </source>
</evidence>
<dbReference type="SUPFAM" id="SSF56112">
    <property type="entry name" value="Protein kinase-like (PK-like)"/>
    <property type="match status" value="1"/>
</dbReference>
<dbReference type="InterPro" id="IPR011009">
    <property type="entry name" value="Kinase-like_dom_sf"/>
</dbReference>
<dbReference type="GO" id="GO:0051306">
    <property type="term" value="P:mitotic sister chromatid separation"/>
    <property type="evidence" value="ECO:0007669"/>
    <property type="project" value="InterPro"/>
</dbReference>
<dbReference type="Gene3D" id="1.10.510.10">
    <property type="entry name" value="Transferase(Phosphotransferase) domain 1"/>
    <property type="match status" value="1"/>
</dbReference>
<feature type="non-terminal residue" evidence="5">
    <location>
        <position position="1263"/>
    </location>
</feature>
<dbReference type="PROSITE" id="PS50088">
    <property type="entry name" value="ANK_REPEAT"/>
    <property type="match status" value="2"/>
</dbReference>
<dbReference type="InterPro" id="IPR000719">
    <property type="entry name" value="Prot_kinase_dom"/>
</dbReference>
<dbReference type="GO" id="GO:0005524">
    <property type="term" value="F:ATP binding"/>
    <property type="evidence" value="ECO:0007669"/>
    <property type="project" value="InterPro"/>
</dbReference>
<keyword evidence="5" id="KW-0808">Transferase</keyword>
<feature type="region of interest" description="Disordered" evidence="3">
    <location>
        <begin position="973"/>
        <end position="1026"/>
    </location>
</feature>
<name>A0A7K5XUL0_9CHAR</name>
<evidence type="ECO:0000259" key="4">
    <source>
        <dbReference type="PROSITE" id="PS50011"/>
    </source>
</evidence>
<dbReference type="PROSITE" id="PS50011">
    <property type="entry name" value="PROTEIN_KINASE_DOM"/>
    <property type="match status" value="1"/>
</dbReference>
<dbReference type="GO" id="GO:0008608">
    <property type="term" value="P:attachment of spindle microtubules to kinetochore"/>
    <property type="evidence" value="ECO:0007669"/>
    <property type="project" value="InterPro"/>
</dbReference>
<dbReference type="Proteomes" id="UP000586671">
    <property type="component" value="Unassembled WGS sequence"/>
</dbReference>
<dbReference type="InterPro" id="IPR039339">
    <property type="entry name" value="Tex14"/>
</dbReference>
<dbReference type="PROSITE" id="PS50297">
    <property type="entry name" value="ANK_REP_REGION"/>
    <property type="match status" value="2"/>
</dbReference>
<sequence>GIFVDAVNSMGQTSLFTAALLGLRKIVDVLLDYGSDANHRCYDGSTPVHAAAFSGNQWILSRLLDEGGDLRVHDKSGKNPQCWAMSAGKVSSAQMLEFIQRCTFHMQAVIQNFPSDLLKKVGSSNALVCSPSRFGGLVQGNVDSPLGGLLKGGATAAKNIYSFGRDGSWELLHIPFGYALVLFQFYLAGRGHLGYLASLPVTGEKDVVQADDEPAFSYHVGPYMIMTNLMWEGSRVTVKELSFEPHQNCSKLRLADLLVAEQERSSQLRHPHLLQLMSVCLSSDLEKTRLVYERVNFGSLYSILHERRTEFPVLHMETILHVLLQINDALRFLHSRGFIHRSVTSYAIQIVSSGEAKLCNLEYMIESKDGGEHSDLTRIPVPVQLYKWCSPEVILEKVVTVKSDIYSFCTVVQEALTETPPWKGFEDSVIKQLIISGQQLEADVRLPMPYYSIVKSGLEPKQKNRSMKLQDIQYILKNDLKDLTKSHAGHADEISKAPRPTVFADVNICLASAFSYQKRTQELQGEKITAADSCATPGYSSFPKDNSALVDQEASTSLQPVAQDKNLDVASELQTTFSVSDVDDSLCSFENNEIFASFPECHEDFMEEEADLGQTLRDEKMLQKEEDKGNLGDLYTSPGVHCEEKPVYEEGDSSELGTEYITEEEERISEASDLCMLAQAREDDGRRTGSPSQEEQYIGKCVLDLTIVQSMLHEAEDSLRRTEEKLDKIDAIEKQTKLLQEIRKNPPSKQTCQGGHWNTSDDTYQNASSLFSGVNIFSWRAIGPPSSVYIPPLITSQAQGALGGDSFQTVSKTAKEMEAIQNEKSKCFHEMSEGKNENNHHDLSFSNSRRVLNHGLLDSFQHLLPHVSARCKKRFNLQCQRGGDSHSAASGSEEERWCYPKSRSEIYSTKISEERRMMQSEWKIEVKRMARRVASGQLELGSTYAVTECTSESEAESIKEAFQHVTVRLQKSQDQQRYGWQRGDNVESWDLGSEDRSESEESDLESAFRSSGGRSCSSPSQDEQAESGIAIHENSVLPQQVENLSRQHSRELHCSLNSSPDVSEDFLTPNSGYFLPSTTQGSSEQEVKITEKTAMKSVGSSSCLYCLSVSYSLPSTGGPELPKVGSNVEAAQEVIPWEPQEESKEKDVSVTDIQDLSSIPCEQENYYGDTDCKTPRVSHAPTPRVSHAPTSVSTPLRSEEKIPMAFGKSKDCHEVASDSSFCGSQEISSGVSRTFTTAYEEGKSTEIPSVASGFCSSELNEPV</sequence>